<dbReference type="AlphaFoldDB" id="A0A835ICC2"/>
<comment type="caution">
    <text evidence="6">The sequence shown here is derived from an EMBL/GenBank/DDBJ whole genome shotgun (WGS) entry which is preliminary data.</text>
</comment>
<dbReference type="OrthoDB" id="26525at2759"/>
<sequence>MKNTPERVELEKVFALFDKNGDGFITRQELGESLKNIGLSSSDKEVSSMIEKLDINGDGLIDADEFCEMYESMGRRYEGAKTGEKAVVEEEEDEEVELRDAFDVFDGNKDGLITVEELRSVLCSLGLKKGIKFEDCEEMIKKVDMDGDGMVNFDEFKLMMKTGGKLISVS</sequence>
<comment type="function">
    <text evidence="1">Potential calcium sensor.</text>
</comment>
<dbReference type="Gene3D" id="1.10.238.10">
    <property type="entry name" value="EF-hand"/>
    <property type="match status" value="2"/>
</dbReference>
<gene>
    <name evidence="6" type="ORF">IFM89_022473</name>
</gene>
<dbReference type="InterPro" id="IPR002048">
    <property type="entry name" value="EF_hand_dom"/>
</dbReference>
<dbReference type="PANTHER" id="PTHR10891">
    <property type="entry name" value="EF-HAND CALCIUM-BINDING DOMAIN CONTAINING PROTEIN"/>
    <property type="match status" value="1"/>
</dbReference>
<dbReference type="GO" id="GO:0005509">
    <property type="term" value="F:calcium ion binding"/>
    <property type="evidence" value="ECO:0007669"/>
    <property type="project" value="InterPro"/>
</dbReference>
<dbReference type="PROSITE" id="PS00018">
    <property type="entry name" value="EF_HAND_1"/>
    <property type="match status" value="4"/>
</dbReference>
<proteinExistence type="predicted"/>
<evidence type="ECO:0000313" key="6">
    <source>
        <dbReference type="EMBL" id="KAF9615211.1"/>
    </source>
</evidence>
<dbReference type="CDD" id="cd00051">
    <property type="entry name" value="EFh"/>
    <property type="match status" value="2"/>
</dbReference>
<feature type="domain" description="EF-hand" evidence="5">
    <location>
        <begin position="5"/>
        <end position="40"/>
    </location>
</feature>
<keyword evidence="7" id="KW-1185">Reference proteome</keyword>
<dbReference type="FunFam" id="1.10.238.10:FF:000089">
    <property type="entry name" value="calmodulin-like protein 3"/>
    <property type="match status" value="1"/>
</dbReference>
<dbReference type="EMBL" id="JADFTS010000003">
    <property type="protein sequence ID" value="KAF9615211.1"/>
    <property type="molecule type" value="Genomic_DNA"/>
</dbReference>
<evidence type="ECO:0000313" key="7">
    <source>
        <dbReference type="Proteomes" id="UP000631114"/>
    </source>
</evidence>
<evidence type="ECO:0000256" key="1">
    <source>
        <dbReference type="ARBA" id="ARBA00003291"/>
    </source>
</evidence>
<dbReference type="FunFam" id="1.10.238.10:FF:000003">
    <property type="entry name" value="Calmodulin A"/>
    <property type="match status" value="1"/>
</dbReference>
<evidence type="ECO:0000256" key="4">
    <source>
        <dbReference type="ARBA" id="ARBA00022837"/>
    </source>
</evidence>
<dbReference type="InterPro" id="IPR011992">
    <property type="entry name" value="EF-hand-dom_pair"/>
</dbReference>
<dbReference type="InterPro" id="IPR018247">
    <property type="entry name" value="EF_Hand_1_Ca_BS"/>
</dbReference>
<evidence type="ECO:0000256" key="3">
    <source>
        <dbReference type="ARBA" id="ARBA00022737"/>
    </source>
</evidence>
<keyword evidence="4" id="KW-0106">Calcium</keyword>
<dbReference type="InterPro" id="IPR039647">
    <property type="entry name" value="EF_hand_pair_protein_CML-like"/>
</dbReference>
<dbReference type="PROSITE" id="PS50222">
    <property type="entry name" value="EF_HAND_2"/>
    <property type="match status" value="4"/>
</dbReference>
<evidence type="ECO:0000256" key="2">
    <source>
        <dbReference type="ARBA" id="ARBA00022723"/>
    </source>
</evidence>
<feature type="domain" description="EF-hand" evidence="5">
    <location>
        <begin position="131"/>
        <end position="166"/>
    </location>
</feature>
<accession>A0A835ICC2</accession>
<dbReference type="Pfam" id="PF13499">
    <property type="entry name" value="EF-hand_7"/>
    <property type="match status" value="2"/>
</dbReference>
<keyword evidence="3" id="KW-0677">Repeat</keyword>
<feature type="domain" description="EF-hand" evidence="5">
    <location>
        <begin position="41"/>
        <end position="76"/>
    </location>
</feature>
<dbReference type="SMART" id="SM00054">
    <property type="entry name" value="EFh"/>
    <property type="match status" value="4"/>
</dbReference>
<keyword evidence="2" id="KW-0479">Metal-binding</keyword>
<evidence type="ECO:0000259" key="5">
    <source>
        <dbReference type="PROSITE" id="PS50222"/>
    </source>
</evidence>
<organism evidence="6 7">
    <name type="scientific">Coptis chinensis</name>
    <dbReference type="NCBI Taxonomy" id="261450"/>
    <lineage>
        <taxon>Eukaryota</taxon>
        <taxon>Viridiplantae</taxon>
        <taxon>Streptophyta</taxon>
        <taxon>Embryophyta</taxon>
        <taxon>Tracheophyta</taxon>
        <taxon>Spermatophyta</taxon>
        <taxon>Magnoliopsida</taxon>
        <taxon>Ranunculales</taxon>
        <taxon>Ranunculaceae</taxon>
        <taxon>Coptidoideae</taxon>
        <taxon>Coptis</taxon>
    </lineage>
</organism>
<protein>
    <recommendedName>
        <fullName evidence="5">EF-hand domain-containing protein</fullName>
    </recommendedName>
</protein>
<reference evidence="6 7" key="1">
    <citation type="submission" date="2020-10" db="EMBL/GenBank/DDBJ databases">
        <title>The Coptis chinensis genome and diversification of protoberbering-type alkaloids.</title>
        <authorList>
            <person name="Wang B."/>
            <person name="Shu S."/>
            <person name="Song C."/>
            <person name="Liu Y."/>
        </authorList>
    </citation>
    <scope>NUCLEOTIDE SEQUENCE [LARGE SCALE GENOMIC DNA]</scope>
    <source>
        <strain evidence="6">HL-2020</strain>
        <tissue evidence="6">Leaf</tissue>
    </source>
</reference>
<dbReference type="Proteomes" id="UP000631114">
    <property type="component" value="Unassembled WGS sequence"/>
</dbReference>
<name>A0A835ICC2_9MAGN</name>
<dbReference type="SUPFAM" id="SSF47473">
    <property type="entry name" value="EF-hand"/>
    <property type="match status" value="1"/>
</dbReference>
<feature type="domain" description="EF-hand" evidence="5">
    <location>
        <begin position="93"/>
        <end position="128"/>
    </location>
</feature>